<name>A0A917K5G3_9PROT</name>
<evidence type="ECO:0000259" key="15">
    <source>
        <dbReference type="PROSITE" id="PS51462"/>
    </source>
</evidence>
<comment type="function">
    <text evidence="8">Acts on ADP-mannose and ADP-glucose as well as ADP-ribose. Prevents glycogen biosynthesis. The reaction catalyzed by this enzyme is a limiting step of the gluconeogenic process.</text>
</comment>
<evidence type="ECO:0000256" key="12">
    <source>
        <dbReference type="ARBA" id="ARBA00049546"/>
    </source>
</evidence>
<comment type="caution">
    <text evidence="16">The sequence shown here is derived from an EMBL/GenBank/DDBJ whole genome shotgun (WGS) entry which is preliminary data.</text>
</comment>
<evidence type="ECO:0000256" key="5">
    <source>
        <dbReference type="ARBA" id="ARBA00022723"/>
    </source>
</evidence>
<keyword evidence="7 13" id="KW-0460">Magnesium</keyword>
<dbReference type="PROSITE" id="PS51462">
    <property type="entry name" value="NUDIX"/>
    <property type="match status" value="1"/>
</dbReference>
<evidence type="ECO:0000256" key="8">
    <source>
        <dbReference type="ARBA" id="ARBA00025164"/>
    </source>
</evidence>
<feature type="binding site" evidence="13">
    <location>
        <position position="167"/>
    </location>
    <ligand>
        <name>Mg(2+)</name>
        <dbReference type="ChEBI" id="CHEBI:18420"/>
        <label>1</label>
    </ligand>
</feature>
<dbReference type="InterPro" id="IPR015797">
    <property type="entry name" value="NUDIX_hydrolase-like_dom_sf"/>
</dbReference>
<evidence type="ECO:0000313" key="17">
    <source>
        <dbReference type="Proteomes" id="UP000661507"/>
    </source>
</evidence>
<dbReference type="InterPro" id="IPR000086">
    <property type="entry name" value="NUDIX_hydrolase_dom"/>
</dbReference>
<protein>
    <recommendedName>
        <fullName evidence="4">ADP-ribose pyrophosphatase</fullName>
        <ecNumber evidence="3">3.6.1.13</ecNumber>
    </recommendedName>
    <alternativeName>
        <fullName evidence="9">ADP-ribose diphosphatase</fullName>
    </alternativeName>
    <alternativeName>
        <fullName evidence="11">ADP-ribose phosphohydrolase</fullName>
    </alternativeName>
    <alternativeName>
        <fullName evidence="10">Adenosine diphosphoribose pyrophosphatase</fullName>
    </alternativeName>
</protein>
<evidence type="ECO:0000256" key="7">
    <source>
        <dbReference type="ARBA" id="ARBA00022842"/>
    </source>
</evidence>
<evidence type="ECO:0000256" key="10">
    <source>
        <dbReference type="ARBA" id="ARBA00030308"/>
    </source>
</evidence>
<evidence type="ECO:0000256" key="13">
    <source>
        <dbReference type="PIRSR" id="PIRSR604385-2"/>
    </source>
</evidence>
<evidence type="ECO:0000256" key="1">
    <source>
        <dbReference type="ARBA" id="ARBA00001946"/>
    </source>
</evidence>
<dbReference type="NCBIfam" id="TIGR00052">
    <property type="entry name" value="nudix-type nucleoside diphosphatase, YffH/AdpP family"/>
    <property type="match status" value="1"/>
</dbReference>
<reference evidence="16" key="1">
    <citation type="journal article" date="2014" name="Int. J. Syst. Evol. Microbiol.">
        <title>Complete genome sequence of Corynebacterium casei LMG S-19264T (=DSM 44701T), isolated from a smear-ripened cheese.</title>
        <authorList>
            <consortium name="US DOE Joint Genome Institute (JGI-PGF)"/>
            <person name="Walter F."/>
            <person name="Albersmeier A."/>
            <person name="Kalinowski J."/>
            <person name="Ruckert C."/>
        </authorList>
    </citation>
    <scope>NUCLEOTIDE SEQUENCE</scope>
    <source>
        <strain evidence="16">CGMCC 1.3617</strain>
    </source>
</reference>
<dbReference type="EC" id="3.6.1.13" evidence="3"/>
<evidence type="ECO:0000313" key="16">
    <source>
        <dbReference type="EMBL" id="GGI98132.1"/>
    </source>
</evidence>
<dbReference type="GO" id="GO:0005829">
    <property type="term" value="C:cytosol"/>
    <property type="evidence" value="ECO:0007669"/>
    <property type="project" value="TreeGrafter"/>
</dbReference>
<reference evidence="16" key="2">
    <citation type="submission" date="2020-09" db="EMBL/GenBank/DDBJ databases">
        <authorList>
            <person name="Sun Q."/>
            <person name="Zhou Y."/>
        </authorList>
    </citation>
    <scope>NUCLEOTIDE SEQUENCE</scope>
    <source>
        <strain evidence="16">CGMCC 1.3617</strain>
    </source>
</reference>
<evidence type="ECO:0000256" key="3">
    <source>
        <dbReference type="ARBA" id="ARBA00012453"/>
    </source>
</evidence>
<keyword evidence="6" id="KW-0378">Hydrolase</keyword>
<dbReference type="SUPFAM" id="SSF55811">
    <property type="entry name" value="Nudix"/>
    <property type="match status" value="1"/>
</dbReference>
<dbReference type="GO" id="GO:0006753">
    <property type="term" value="P:nucleoside phosphate metabolic process"/>
    <property type="evidence" value="ECO:0007669"/>
    <property type="project" value="TreeGrafter"/>
</dbReference>
<gene>
    <name evidence="16" type="primary">nudF</name>
    <name evidence="16" type="ORF">GCM10011320_01130</name>
</gene>
<dbReference type="CDD" id="cd24155">
    <property type="entry name" value="NUDIX_ADPRase"/>
    <property type="match status" value="1"/>
</dbReference>
<dbReference type="PANTHER" id="PTHR11839:SF5">
    <property type="entry name" value="ADP-RIBOSE PYROPHOSPHATASE"/>
    <property type="match status" value="1"/>
</dbReference>
<dbReference type="RefSeq" id="WP_188964964.1">
    <property type="nucleotide sequence ID" value="NZ_BMKW01000001.1"/>
</dbReference>
<dbReference type="EMBL" id="BMKW01000001">
    <property type="protein sequence ID" value="GGI98132.1"/>
    <property type="molecule type" value="Genomic_DNA"/>
</dbReference>
<dbReference type="AlphaFoldDB" id="A0A917K5G3"/>
<dbReference type="GO" id="GO:0019144">
    <property type="term" value="F:ADP-sugar diphosphatase activity"/>
    <property type="evidence" value="ECO:0007669"/>
    <property type="project" value="TreeGrafter"/>
</dbReference>
<feature type="domain" description="Nudix hydrolase" evidence="15">
    <location>
        <begin position="56"/>
        <end position="196"/>
    </location>
</feature>
<evidence type="ECO:0000256" key="6">
    <source>
        <dbReference type="ARBA" id="ARBA00022801"/>
    </source>
</evidence>
<evidence type="ECO:0000256" key="9">
    <source>
        <dbReference type="ARBA" id="ARBA00030162"/>
    </source>
</evidence>
<evidence type="ECO:0000256" key="2">
    <source>
        <dbReference type="ARBA" id="ARBA00007482"/>
    </source>
</evidence>
<feature type="binding site" evidence="13">
    <location>
        <position position="97"/>
    </location>
    <ligand>
        <name>Mg(2+)</name>
        <dbReference type="ChEBI" id="CHEBI:18420"/>
        <label>1</label>
    </ligand>
</feature>
<evidence type="ECO:0000256" key="4">
    <source>
        <dbReference type="ARBA" id="ARBA00013297"/>
    </source>
</evidence>
<dbReference type="GO" id="GO:0046872">
    <property type="term" value="F:metal ion binding"/>
    <property type="evidence" value="ECO:0007669"/>
    <property type="project" value="UniProtKB-KW"/>
</dbReference>
<sequence>MSARPPKAKPIPDFPGLTVLADEVVWDGRFPLQRVRFRHRRFDGDEGGVLTWELVRRGGAVAILPWDPWTDRVALIEQFRLPALAAGMDPVMTECPAGLLEADEDPAEAARRELAEETGLVADRLMRIGRYILNQGNSDEVITLFLARTRLGEAGHVGTHGLQSEHEDIRLMVLDADEAIAMFDDNRIANATGALCLAQFARRRAGLLKEWRD</sequence>
<dbReference type="GO" id="GO:0047631">
    <property type="term" value="F:ADP-ribose diphosphatase activity"/>
    <property type="evidence" value="ECO:0007669"/>
    <property type="project" value="UniProtKB-EC"/>
</dbReference>
<feature type="binding site" evidence="13">
    <location>
        <position position="113"/>
    </location>
    <ligand>
        <name>Mg(2+)</name>
        <dbReference type="ChEBI" id="CHEBI:18420"/>
        <label>1</label>
    </ligand>
</feature>
<dbReference type="GO" id="GO:0019693">
    <property type="term" value="P:ribose phosphate metabolic process"/>
    <property type="evidence" value="ECO:0007669"/>
    <property type="project" value="TreeGrafter"/>
</dbReference>
<keyword evidence="5 13" id="KW-0479">Metal-binding</keyword>
<dbReference type="Pfam" id="PF00293">
    <property type="entry name" value="NUDIX"/>
    <property type="match status" value="1"/>
</dbReference>
<dbReference type="InterPro" id="IPR004385">
    <property type="entry name" value="NDP_pyrophosphatase"/>
</dbReference>
<dbReference type="PANTHER" id="PTHR11839">
    <property type="entry name" value="UDP/ADP-SUGAR PYROPHOSPHATASE"/>
    <property type="match status" value="1"/>
</dbReference>
<feature type="short sequence motif" description="Nudix box" evidence="14">
    <location>
        <begin position="98"/>
        <end position="120"/>
    </location>
</feature>
<dbReference type="InterPro" id="IPR020084">
    <property type="entry name" value="NUDIX_hydrolase_CS"/>
</dbReference>
<proteinExistence type="inferred from homology"/>
<evidence type="ECO:0000256" key="14">
    <source>
        <dbReference type="PIRSR" id="PIRSR604385-3"/>
    </source>
</evidence>
<comment type="similarity">
    <text evidence="2">Belongs to the Nudix hydrolase family. NudF subfamily.</text>
</comment>
<feature type="binding site" evidence="13">
    <location>
        <position position="117"/>
    </location>
    <ligand>
        <name>Mg(2+)</name>
        <dbReference type="ChEBI" id="CHEBI:18420"/>
        <label>1</label>
    </ligand>
</feature>
<dbReference type="PROSITE" id="PS00893">
    <property type="entry name" value="NUDIX_BOX"/>
    <property type="match status" value="1"/>
</dbReference>
<organism evidence="16 17">
    <name type="scientific">Neoroseomonas lacus</name>
    <dbReference type="NCBI Taxonomy" id="287609"/>
    <lineage>
        <taxon>Bacteria</taxon>
        <taxon>Pseudomonadati</taxon>
        <taxon>Pseudomonadota</taxon>
        <taxon>Alphaproteobacteria</taxon>
        <taxon>Acetobacterales</taxon>
        <taxon>Acetobacteraceae</taxon>
        <taxon>Neoroseomonas</taxon>
    </lineage>
</organism>
<dbReference type="Gene3D" id="3.90.79.10">
    <property type="entry name" value="Nucleoside Triphosphate Pyrophosphohydrolase"/>
    <property type="match status" value="1"/>
</dbReference>
<accession>A0A917K5G3</accession>
<dbReference type="Proteomes" id="UP000661507">
    <property type="component" value="Unassembled WGS sequence"/>
</dbReference>
<evidence type="ECO:0000256" key="11">
    <source>
        <dbReference type="ARBA" id="ARBA00033056"/>
    </source>
</evidence>
<comment type="cofactor">
    <cofactor evidence="1 13">
        <name>Mg(2+)</name>
        <dbReference type="ChEBI" id="CHEBI:18420"/>
    </cofactor>
</comment>
<comment type="catalytic activity">
    <reaction evidence="12">
        <text>ADP-D-ribose + H2O = D-ribose 5-phosphate + AMP + 2 H(+)</text>
        <dbReference type="Rhea" id="RHEA:10412"/>
        <dbReference type="ChEBI" id="CHEBI:15377"/>
        <dbReference type="ChEBI" id="CHEBI:15378"/>
        <dbReference type="ChEBI" id="CHEBI:57967"/>
        <dbReference type="ChEBI" id="CHEBI:78346"/>
        <dbReference type="ChEBI" id="CHEBI:456215"/>
        <dbReference type="EC" id="3.6.1.13"/>
    </reaction>
</comment>
<keyword evidence="17" id="KW-1185">Reference proteome</keyword>